<protein>
    <submittedName>
        <fullName evidence="2">Uncharacterized protein</fullName>
    </submittedName>
</protein>
<evidence type="ECO:0000313" key="3">
    <source>
        <dbReference type="Proteomes" id="UP000298138"/>
    </source>
</evidence>
<evidence type="ECO:0000313" key="2">
    <source>
        <dbReference type="EMBL" id="TGZ80646.1"/>
    </source>
</evidence>
<feature type="compositionally biased region" description="Basic residues" evidence="1">
    <location>
        <begin position="1"/>
        <end position="10"/>
    </location>
</feature>
<feature type="region of interest" description="Disordered" evidence="1">
    <location>
        <begin position="39"/>
        <end position="99"/>
    </location>
</feature>
<feature type="region of interest" description="Disordered" evidence="1">
    <location>
        <begin position="1"/>
        <end position="20"/>
    </location>
</feature>
<sequence length="99" mass="10487">MTMGQRRHMVPPRQTTEHLGSDILLGRGKRALGREAERARSAGQGLAGRKVRTAHSGGVGSCGGSRGSGRRSWGGGEFGVGGVGGVERKREMDVMDERQ</sequence>
<reference evidence="2 3" key="1">
    <citation type="submission" date="2019-04" db="EMBL/GenBank/DDBJ databases">
        <title>Comparative genomics and transcriptomics to analyze fruiting body development in filamentous ascomycetes.</title>
        <authorList>
            <consortium name="DOE Joint Genome Institute"/>
            <person name="Lutkenhaus R."/>
            <person name="Traeger S."/>
            <person name="Breuer J."/>
            <person name="Kuo A."/>
            <person name="Lipzen A."/>
            <person name="Pangilinan J."/>
            <person name="Dilworth D."/>
            <person name="Sandor L."/>
            <person name="Poggeler S."/>
            <person name="Barry K."/>
            <person name="Grigoriev I.V."/>
            <person name="Nowrousian M."/>
        </authorList>
    </citation>
    <scope>NUCLEOTIDE SEQUENCE [LARGE SCALE GENOMIC DNA]</scope>
    <source>
        <strain evidence="2 3">CBS 389.68</strain>
    </source>
</reference>
<gene>
    <name evidence="2" type="ORF">EX30DRAFT_46728</name>
</gene>
<name>A0A4S2MVV5_9PEZI</name>
<dbReference type="Proteomes" id="UP000298138">
    <property type="component" value="Unassembled WGS sequence"/>
</dbReference>
<accession>A0A4S2MVV5</accession>
<keyword evidence="3" id="KW-1185">Reference proteome</keyword>
<proteinExistence type="predicted"/>
<dbReference type="EMBL" id="ML220123">
    <property type="protein sequence ID" value="TGZ80646.1"/>
    <property type="molecule type" value="Genomic_DNA"/>
</dbReference>
<dbReference type="InParanoid" id="A0A4S2MVV5"/>
<feature type="compositionally biased region" description="Basic and acidic residues" evidence="1">
    <location>
        <begin position="86"/>
        <end position="99"/>
    </location>
</feature>
<dbReference type="AlphaFoldDB" id="A0A4S2MVV5"/>
<feature type="compositionally biased region" description="Gly residues" evidence="1">
    <location>
        <begin position="57"/>
        <end position="85"/>
    </location>
</feature>
<evidence type="ECO:0000256" key="1">
    <source>
        <dbReference type="SAM" id="MobiDB-lite"/>
    </source>
</evidence>
<organism evidence="2 3">
    <name type="scientific">Ascodesmis nigricans</name>
    <dbReference type="NCBI Taxonomy" id="341454"/>
    <lineage>
        <taxon>Eukaryota</taxon>
        <taxon>Fungi</taxon>
        <taxon>Dikarya</taxon>
        <taxon>Ascomycota</taxon>
        <taxon>Pezizomycotina</taxon>
        <taxon>Pezizomycetes</taxon>
        <taxon>Pezizales</taxon>
        <taxon>Ascodesmidaceae</taxon>
        <taxon>Ascodesmis</taxon>
    </lineage>
</organism>